<evidence type="ECO:0000313" key="1">
    <source>
        <dbReference type="EMBL" id="KAJ9079799.1"/>
    </source>
</evidence>
<proteinExistence type="predicted"/>
<comment type="caution">
    <text evidence="1">The sequence shown here is derived from an EMBL/GenBank/DDBJ whole genome shotgun (WGS) entry which is preliminary data.</text>
</comment>
<sequence>MAGPANIQSTTMNPSVTSSDNTLKADAYEIGWLFVQQYYTFLNSSPDKIYCFYASDSQLIRGSEGESTPTYVGQQNIRDHIRNFGYSDCKVLISNFDVQSCSNNSILLQVMGEIANKDNSAQRFVQTFCLCEIPTGFAVANDIFRFIADTVPLPSEKPVVEAKPVKQATTTQKSTAAKPSAPTVTKPTVGEVNSSKEESVNAASVPNPATKEAEVEVTAPGSSISESKDVPATSDPINSSAAAPKSWANLVSKNSEKWGDKAASVSGVVVPAPVTSSPQVEPKGPQKEGDSLTNHITVRCSKGPYNSKAIHEIFSMHGQIKHVDIHKNSYNVEFAHPDSAAKALMQSKFTHNGDSFTVEARRYGHGSQGGRFSNSGNNSFHENRRGGGNNNPGQRRNNHGSNEHPSPDRNSFDKGGPGGNNRRGGSNGGRGGNRGNRQGHDGPSPK</sequence>
<protein>
    <submittedName>
        <fullName evidence="1">Uncharacterized protein</fullName>
    </submittedName>
</protein>
<reference evidence="1" key="1">
    <citation type="submission" date="2022-04" db="EMBL/GenBank/DDBJ databases">
        <title>Genome of the entomopathogenic fungus Entomophthora muscae.</title>
        <authorList>
            <person name="Elya C."/>
            <person name="Lovett B.R."/>
            <person name="Lee E."/>
            <person name="Macias A.M."/>
            <person name="Hajek A.E."/>
            <person name="De Bivort B.L."/>
            <person name="Kasson M.T."/>
            <person name="De Fine Licht H.H."/>
            <person name="Stajich J.E."/>
        </authorList>
    </citation>
    <scope>NUCLEOTIDE SEQUENCE</scope>
    <source>
        <strain evidence="1">Berkeley</strain>
    </source>
</reference>
<name>A0ACC2TZ32_9FUNG</name>
<accession>A0ACC2TZ32</accession>
<dbReference type="EMBL" id="QTSX02001652">
    <property type="protein sequence ID" value="KAJ9079799.1"/>
    <property type="molecule type" value="Genomic_DNA"/>
</dbReference>
<gene>
    <name evidence="1" type="ORF">DSO57_1031801</name>
</gene>
<dbReference type="Proteomes" id="UP001165960">
    <property type="component" value="Unassembled WGS sequence"/>
</dbReference>
<evidence type="ECO:0000313" key="2">
    <source>
        <dbReference type="Proteomes" id="UP001165960"/>
    </source>
</evidence>
<keyword evidence="2" id="KW-1185">Reference proteome</keyword>
<organism evidence="1 2">
    <name type="scientific">Entomophthora muscae</name>
    <dbReference type="NCBI Taxonomy" id="34485"/>
    <lineage>
        <taxon>Eukaryota</taxon>
        <taxon>Fungi</taxon>
        <taxon>Fungi incertae sedis</taxon>
        <taxon>Zoopagomycota</taxon>
        <taxon>Entomophthoromycotina</taxon>
        <taxon>Entomophthoromycetes</taxon>
        <taxon>Entomophthorales</taxon>
        <taxon>Entomophthoraceae</taxon>
        <taxon>Entomophthora</taxon>
    </lineage>
</organism>